<gene>
    <name evidence="1" type="ORF">L1987_80585</name>
</gene>
<sequence>MNKCLITINLEDDVWMHDLLQQMCWKILDRKHIAIKSHQDVVEALSYNLEKMPNLRSFNHSFSKDLTEIPELTSASNLVKLNLESCTSLTRYTNHLGRSRMEMETLEAFLLSGCSKLEYVPEFGKNMTRLEHLYVDGTRIKKLPENLGEMRNLRLQSLPKLSLVDEDMDYGPRNRFHYHVSAEGVDVSKFPASSYNFRPTVSCLNCPRLAVDKHGSYVAEKLLNSYLEVCHLSLSTHAHTQTQTLG</sequence>
<evidence type="ECO:0000313" key="1">
    <source>
        <dbReference type="EMBL" id="KAI3686896.1"/>
    </source>
</evidence>
<reference evidence="1 2" key="2">
    <citation type="journal article" date="2022" name="Mol. Ecol. Resour.">
        <title>The genomes of chicory, endive, great burdock and yacon provide insights into Asteraceae paleo-polyploidization history and plant inulin production.</title>
        <authorList>
            <person name="Fan W."/>
            <person name="Wang S."/>
            <person name="Wang H."/>
            <person name="Wang A."/>
            <person name="Jiang F."/>
            <person name="Liu H."/>
            <person name="Zhao H."/>
            <person name="Xu D."/>
            <person name="Zhang Y."/>
        </authorList>
    </citation>
    <scope>NUCLEOTIDE SEQUENCE [LARGE SCALE GENOMIC DNA]</scope>
    <source>
        <strain evidence="2">cv. Yunnan</strain>
        <tissue evidence="1">Leaves</tissue>
    </source>
</reference>
<dbReference type="EMBL" id="CM042044">
    <property type="protein sequence ID" value="KAI3686896.1"/>
    <property type="molecule type" value="Genomic_DNA"/>
</dbReference>
<name>A0ACB8YNS3_9ASTR</name>
<proteinExistence type="predicted"/>
<evidence type="ECO:0000313" key="2">
    <source>
        <dbReference type="Proteomes" id="UP001056120"/>
    </source>
</evidence>
<reference evidence="2" key="1">
    <citation type="journal article" date="2022" name="Mol. Ecol. Resour.">
        <title>The genomes of chicory, endive, great burdock and yacon provide insights into Asteraceae palaeo-polyploidization history and plant inulin production.</title>
        <authorList>
            <person name="Fan W."/>
            <person name="Wang S."/>
            <person name="Wang H."/>
            <person name="Wang A."/>
            <person name="Jiang F."/>
            <person name="Liu H."/>
            <person name="Zhao H."/>
            <person name="Xu D."/>
            <person name="Zhang Y."/>
        </authorList>
    </citation>
    <scope>NUCLEOTIDE SEQUENCE [LARGE SCALE GENOMIC DNA]</scope>
    <source>
        <strain evidence="2">cv. Yunnan</strain>
    </source>
</reference>
<accession>A0ACB8YNS3</accession>
<keyword evidence="2" id="KW-1185">Reference proteome</keyword>
<comment type="caution">
    <text evidence="1">The sequence shown here is derived from an EMBL/GenBank/DDBJ whole genome shotgun (WGS) entry which is preliminary data.</text>
</comment>
<organism evidence="1 2">
    <name type="scientific">Smallanthus sonchifolius</name>
    <dbReference type="NCBI Taxonomy" id="185202"/>
    <lineage>
        <taxon>Eukaryota</taxon>
        <taxon>Viridiplantae</taxon>
        <taxon>Streptophyta</taxon>
        <taxon>Embryophyta</taxon>
        <taxon>Tracheophyta</taxon>
        <taxon>Spermatophyta</taxon>
        <taxon>Magnoliopsida</taxon>
        <taxon>eudicotyledons</taxon>
        <taxon>Gunneridae</taxon>
        <taxon>Pentapetalae</taxon>
        <taxon>asterids</taxon>
        <taxon>campanulids</taxon>
        <taxon>Asterales</taxon>
        <taxon>Asteraceae</taxon>
        <taxon>Asteroideae</taxon>
        <taxon>Heliantheae alliance</taxon>
        <taxon>Millerieae</taxon>
        <taxon>Smallanthus</taxon>
    </lineage>
</organism>
<dbReference type="Proteomes" id="UP001056120">
    <property type="component" value="Linkage Group LG27"/>
</dbReference>
<protein>
    <submittedName>
        <fullName evidence="1">Uncharacterized protein</fullName>
    </submittedName>
</protein>